<reference evidence="3 4" key="1">
    <citation type="submission" date="2024-02" db="EMBL/GenBank/DDBJ databases">
        <title>De novo assembly and annotation of 12 fungi associated with fruit tree decline syndrome in Ontario, Canada.</title>
        <authorList>
            <person name="Sulman M."/>
            <person name="Ellouze W."/>
            <person name="Ilyukhin E."/>
        </authorList>
    </citation>
    <scope>NUCLEOTIDE SEQUENCE [LARGE SCALE GENOMIC DNA]</scope>
    <source>
        <strain evidence="3 4">M42-189</strain>
    </source>
</reference>
<feature type="domain" description="25S rRNA (uridine-N(3))-methyltransferase BMT5-like" evidence="2">
    <location>
        <begin position="81"/>
        <end position="257"/>
    </location>
</feature>
<feature type="compositionally biased region" description="Basic residues" evidence="1">
    <location>
        <begin position="1"/>
        <end position="12"/>
    </location>
</feature>
<evidence type="ECO:0000313" key="4">
    <source>
        <dbReference type="Proteomes" id="UP001521785"/>
    </source>
</evidence>
<gene>
    <name evidence="3" type="ORF">SLS60_007732</name>
</gene>
<evidence type="ECO:0000256" key="1">
    <source>
        <dbReference type="SAM" id="MobiDB-lite"/>
    </source>
</evidence>
<proteinExistence type="predicted"/>
<dbReference type="Pfam" id="PF10354">
    <property type="entry name" value="BMT5-like"/>
    <property type="match status" value="1"/>
</dbReference>
<evidence type="ECO:0000259" key="2">
    <source>
        <dbReference type="Pfam" id="PF10354"/>
    </source>
</evidence>
<protein>
    <recommendedName>
        <fullName evidence="2">25S rRNA (uridine-N(3))-methyltransferase BMT5-like domain-containing protein</fullName>
    </recommendedName>
</protein>
<dbReference type="InterPro" id="IPR019446">
    <property type="entry name" value="BMT5-like"/>
</dbReference>
<keyword evidence="4" id="KW-1185">Reference proteome</keyword>
<name>A0ABR3R6C4_9PLEO</name>
<sequence length="311" mass="34859">MSKTKTKRARRELKRDASRKIANHQKAAIAAARTSKKPSAPRSKKHKQTDDPGPTAAATTKPHVQASQRHQIPFGTYDHILLIGEGDFSFTRSLVTEHACANVTATSFDTYEQVRTKYPTFAQTHDELSALTPPVPFYHGIDATKLGSFKTLRPAEEREGGWDTIAFMFPHTGGLSTDVNRQVRANQALLVGFFNSCLSSHKGRSFLRDGGKVLVCLFEGEPYTLWNVRDLARHAGLKVVESYKFEWEDYPGYAHVRTLGAIEGAGAWKGEDRRARMYVFEKVEEKKREDDKKGKGKKRARNESDSDSDDG</sequence>
<dbReference type="EMBL" id="JAKJXO020000010">
    <property type="protein sequence ID" value="KAL1599927.1"/>
    <property type="molecule type" value="Genomic_DNA"/>
</dbReference>
<dbReference type="PANTHER" id="PTHR11538">
    <property type="entry name" value="PHENYLALANYL-TRNA SYNTHETASE"/>
    <property type="match status" value="1"/>
</dbReference>
<dbReference type="PANTHER" id="PTHR11538:SF26">
    <property type="entry name" value="FERREDOXIN-FOLD ANTICODON-BINDING DOMAIN-CONTAINING PROTEIN 1"/>
    <property type="match status" value="1"/>
</dbReference>
<feature type="region of interest" description="Disordered" evidence="1">
    <location>
        <begin position="284"/>
        <end position="311"/>
    </location>
</feature>
<feature type="region of interest" description="Disordered" evidence="1">
    <location>
        <begin position="1"/>
        <end position="70"/>
    </location>
</feature>
<evidence type="ECO:0000313" key="3">
    <source>
        <dbReference type="EMBL" id="KAL1599927.1"/>
    </source>
</evidence>
<organism evidence="3 4">
    <name type="scientific">Paraconiothyrium brasiliense</name>
    <dbReference type="NCBI Taxonomy" id="300254"/>
    <lineage>
        <taxon>Eukaryota</taxon>
        <taxon>Fungi</taxon>
        <taxon>Dikarya</taxon>
        <taxon>Ascomycota</taxon>
        <taxon>Pezizomycotina</taxon>
        <taxon>Dothideomycetes</taxon>
        <taxon>Pleosporomycetidae</taxon>
        <taxon>Pleosporales</taxon>
        <taxon>Massarineae</taxon>
        <taxon>Didymosphaeriaceae</taxon>
        <taxon>Paraconiothyrium</taxon>
    </lineage>
</organism>
<dbReference type="Proteomes" id="UP001521785">
    <property type="component" value="Unassembled WGS sequence"/>
</dbReference>
<comment type="caution">
    <text evidence="3">The sequence shown here is derived from an EMBL/GenBank/DDBJ whole genome shotgun (WGS) entry which is preliminary data.</text>
</comment>
<feature type="compositionally biased region" description="Basic and acidic residues" evidence="1">
    <location>
        <begin position="284"/>
        <end position="293"/>
    </location>
</feature>
<accession>A0ABR3R6C4</accession>